<keyword evidence="6 7" id="KW-0539">Nucleus</keyword>
<gene>
    <name evidence="10" type="ORF">Cfor_06821</name>
</gene>
<dbReference type="InterPro" id="IPR001699">
    <property type="entry name" value="TF_T-box"/>
</dbReference>
<evidence type="ECO:0000256" key="6">
    <source>
        <dbReference type="ARBA" id="ARBA00023242"/>
    </source>
</evidence>
<sequence>MTAHLIFVFFNAELPHIIYRGNTALLSTIVTSLFAFSASRLARRLRRVSGMAQSHILSAVESELTAGRCKGDPTERDLQVTLDDRDLWTKFQCLTNEMIVTKNGRRMFPVVKVSVTGLDPQAMYSVLLEFVQIDQHRWKYVNGEWVPGGKAEVPPPNPIYMHPESPNFGAHWMKEPVSFAKVKLTNKTNGNGQIMLNSLHKYEPRVHLVKVGSELRRVLTYPFPETQFIAVTAYQNEEVTALKIKHNPFAKAFLDAKERPDGFYQRDFMPNYPQPQQPQYTQYGSWFLPQGVYPGTSHHPGLPPPPLAPCDRFPSATAVRTQRSSPYQPPRVKSHSPPHSAAFEPQATTAPVFSPSAASFAWSVSSQPVSTPLASSTISWPSTPTTLSSSPPHGQSPHATAPHTPSPTHHIQHHHPIMNSTMSSGPSYGNSGGWHHVPPGSTSPDLILTSAQTYHQHYQPTNTSLSSEYIPIIQEQPPASSNYQSHDPLGHHHAVGSPQRHTPPLYTHHSVEKVEPALSESYSEDGGGGSPTTRQDCWSPLTPPHTGI</sequence>
<keyword evidence="4 7" id="KW-0238">DNA-binding</keyword>
<feature type="region of interest" description="Disordered" evidence="8">
    <location>
        <begin position="518"/>
        <end position="548"/>
    </location>
</feature>
<keyword evidence="3" id="KW-0805">Transcription regulation</keyword>
<dbReference type="GO" id="GO:0000785">
    <property type="term" value="C:chromatin"/>
    <property type="evidence" value="ECO:0007669"/>
    <property type="project" value="TreeGrafter"/>
</dbReference>
<feature type="region of interest" description="Disordered" evidence="8">
    <location>
        <begin position="373"/>
        <end position="446"/>
    </location>
</feature>
<comment type="subcellular location">
    <subcellularLocation>
        <location evidence="1 7">Nucleus</location>
    </subcellularLocation>
</comment>
<keyword evidence="11" id="KW-1185">Reference proteome</keyword>
<dbReference type="InterPro" id="IPR046360">
    <property type="entry name" value="T-box_DNA-bd"/>
</dbReference>
<dbReference type="EMBL" id="BLKM01003049">
    <property type="protein sequence ID" value="GFG41051.1"/>
    <property type="molecule type" value="Genomic_DNA"/>
</dbReference>
<evidence type="ECO:0000256" key="4">
    <source>
        <dbReference type="ARBA" id="ARBA00023125"/>
    </source>
</evidence>
<evidence type="ECO:0000256" key="2">
    <source>
        <dbReference type="ARBA" id="ARBA00022473"/>
    </source>
</evidence>
<dbReference type="GO" id="GO:0001707">
    <property type="term" value="P:mesoderm formation"/>
    <property type="evidence" value="ECO:0007669"/>
    <property type="project" value="TreeGrafter"/>
</dbReference>
<dbReference type="SMART" id="SM00425">
    <property type="entry name" value="TBOX"/>
    <property type="match status" value="1"/>
</dbReference>
<dbReference type="InterPro" id="IPR018186">
    <property type="entry name" value="TF_T-box_CS"/>
</dbReference>
<dbReference type="Pfam" id="PF00907">
    <property type="entry name" value="T-box"/>
    <property type="match status" value="1"/>
</dbReference>
<keyword evidence="2" id="KW-0217">Developmental protein</keyword>
<evidence type="ECO:0000313" key="10">
    <source>
        <dbReference type="EMBL" id="GFG41051.1"/>
    </source>
</evidence>
<dbReference type="InterPro" id="IPR008967">
    <property type="entry name" value="p53-like_TF_DNA-bd_sf"/>
</dbReference>
<dbReference type="InterPro" id="IPR002070">
    <property type="entry name" value="TF_Brachyury"/>
</dbReference>
<evidence type="ECO:0000256" key="5">
    <source>
        <dbReference type="ARBA" id="ARBA00023163"/>
    </source>
</evidence>
<evidence type="ECO:0000313" key="11">
    <source>
        <dbReference type="Proteomes" id="UP000502823"/>
    </source>
</evidence>
<evidence type="ECO:0000256" key="8">
    <source>
        <dbReference type="SAM" id="MobiDB-lite"/>
    </source>
</evidence>
<dbReference type="PANTHER" id="PTHR11267:SF106">
    <property type="entry name" value="T-RELATED PROTEIN"/>
    <property type="match status" value="1"/>
</dbReference>
<dbReference type="GO" id="GO:0000978">
    <property type="term" value="F:RNA polymerase II cis-regulatory region sequence-specific DNA binding"/>
    <property type="evidence" value="ECO:0007669"/>
    <property type="project" value="InterPro"/>
</dbReference>
<evidence type="ECO:0000256" key="3">
    <source>
        <dbReference type="ARBA" id="ARBA00023015"/>
    </source>
</evidence>
<feature type="compositionally biased region" description="Low complexity" evidence="8">
    <location>
        <begin position="375"/>
        <end position="409"/>
    </location>
</feature>
<dbReference type="CDD" id="cd20192">
    <property type="entry name" value="T-box_TBXT_TBX19-like"/>
    <property type="match status" value="1"/>
</dbReference>
<organism evidence="10 11">
    <name type="scientific">Coptotermes formosanus</name>
    <name type="common">Formosan subterranean termite</name>
    <dbReference type="NCBI Taxonomy" id="36987"/>
    <lineage>
        <taxon>Eukaryota</taxon>
        <taxon>Metazoa</taxon>
        <taxon>Ecdysozoa</taxon>
        <taxon>Arthropoda</taxon>
        <taxon>Hexapoda</taxon>
        <taxon>Insecta</taxon>
        <taxon>Pterygota</taxon>
        <taxon>Neoptera</taxon>
        <taxon>Polyneoptera</taxon>
        <taxon>Dictyoptera</taxon>
        <taxon>Blattodea</taxon>
        <taxon>Blattoidea</taxon>
        <taxon>Termitoidae</taxon>
        <taxon>Rhinotermitidae</taxon>
        <taxon>Coptotermes</taxon>
    </lineage>
</organism>
<dbReference type="PRINTS" id="PR00937">
    <property type="entry name" value="TBOX"/>
</dbReference>
<feature type="compositionally biased region" description="Polar residues" evidence="8">
    <location>
        <begin position="418"/>
        <end position="429"/>
    </location>
</feature>
<dbReference type="PROSITE" id="PS01283">
    <property type="entry name" value="TBOX_1"/>
    <property type="match status" value="1"/>
</dbReference>
<dbReference type="PRINTS" id="PR00938">
    <property type="entry name" value="BRACHYURY"/>
</dbReference>
<evidence type="ECO:0000256" key="7">
    <source>
        <dbReference type="PROSITE-ProRule" id="PRU00201"/>
    </source>
</evidence>
<dbReference type="PANTHER" id="PTHR11267">
    <property type="entry name" value="T-BOX PROTEIN-RELATED"/>
    <property type="match status" value="1"/>
</dbReference>
<dbReference type="AlphaFoldDB" id="A0A6L2Q817"/>
<dbReference type="SUPFAM" id="SSF49417">
    <property type="entry name" value="p53-like transcription factors"/>
    <property type="match status" value="1"/>
</dbReference>
<dbReference type="GO" id="GO:0045893">
    <property type="term" value="P:positive regulation of DNA-templated transcription"/>
    <property type="evidence" value="ECO:0007669"/>
    <property type="project" value="InterPro"/>
</dbReference>
<dbReference type="FunFam" id="2.60.40.820:FF:000002">
    <property type="entry name" value="T-box transcription factor Brachyury"/>
    <property type="match status" value="1"/>
</dbReference>
<proteinExistence type="predicted"/>
<dbReference type="PROSITE" id="PS01264">
    <property type="entry name" value="TBOX_2"/>
    <property type="match status" value="1"/>
</dbReference>
<dbReference type="InterPro" id="IPR036960">
    <property type="entry name" value="T-box_sf"/>
</dbReference>
<dbReference type="PROSITE" id="PS50252">
    <property type="entry name" value="TBOX_3"/>
    <property type="match status" value="1"/>
</dbReference>
<dbReference type="OrthoDB" id="7442607at2759"/>
<comment type="caution">
    <text evidence="10">The sequence shown here is derived from an EMBL/GenBank/DDBJ whole genome shotgun (WGS) entry which is preliminary data.</text>
</comment>
<dbReference type="Proteomes" id="UP000502823">
    <property type="component" value="Unassembled WGS sequence"/>
</dbReference>
<protein>
    <recommendedName>
        <fullName evidence="9">T-box domain-containing protein</fullName>
    </recommendedName>
</protein>
<comment type="caution">
    <text evidence="7">Lacks conserved residue(s) required for the propagation of feature annotation.</text>
</comment>
<dbReference type="GO" id="GO:0003007">
    <property type="term" value="P:heart morphogenesis"/>
    <property type="evidence" value="ECO:0007669"/>
    <property type="project" value="TreeGrafter"/>
</dbReference>
<dbReference type="GO" id="GO:0001708">
    <property type="term" value="P:cell fate specification"/>
    <property type="evidence" value="ECO:0007669"/>
    <property type="project" value="TreeGrafter"/>
</dbReference>
<feature type="region of interest" description="Disordered" evidence="8">
    <location>
        <begin position="478"/>
        <end position="505"/>
    </location>
</feature>
<dbReference type="GO" id="GO:0005634">
    <property type="term" value="C:nucleus"/>
    <property type="evidence" value="ECO:0007669"/>
    <property type="project" value="UniProtKB-SubCell"/>
</dbReference>
<evidence type="ECO:0000259" key="9">
    <source>
        <dbReference type="PROSITE" id="PS50252"/>
    </source>
</evidence>
<dbReference type="Gene3D" id="2.60.40.820">
    <property type="entry name" value="Transcription factor, T-box"/>
    <property type="match status" value="1"/>
</dbReference>
<reference evidence="11" key="1">
    <citation type="submission" date="2020-01" db="EMBL/GenBank/DDBJ databases">
        <title>Draft genome sequence of the Termite Coptotermes fromosanus.</title>
        <authorList>
            <person name="Itakura S."/>
            <person name="Yosikawa Y."/>
            <person name="Umezawa K."/>
        </authorList>
    </citation>
    <scope>NUCLEOTIDE SEQUENCE [LARGE SCALE GENOMIC DNA]</scope>
</reference>
<accession>A0A6L2Q817</accession>
<dbReference type="GO" id="GO:0000981">
    <property type="term" value="F:DNA-binding transcription factor activity, RNA polymerase II-specific"/>
    <property type="evidence" value="ECO:0007669"/>
    <property type="project" value="TreeGrafter"/>
</dbReference>
<feature type="region of interest" description="Disordered" evidence="8">
    <location>
        <begin position="297"/>
        <end position="343"/>
    </location>
</feature>
<dbReference type="InParanoid" id="A0A6L2Q817"/>
<feature type="domain" description="T-box" evidence="9">
    <location>
        <begin position="82"/>
        <end position="255"/>
    </location>
</feature>
<evidence type="ECO:0000256" key="1">
    <source>
        <dbReference type="ARBA" id="ARBA00004123"/>
    </source>
</evidence>
<name>A0A6L2Q817_COPFO</name>
<keyword evidence="5" id="KW-0804">Transcription</keyword>